<dbReference type="InterPro" id="IPR036271">
    <property type="entry name" value="Tet_transcr_reg_TetR-rel_C_sf"/>
</dbReference>
<dbReference type="Proteomes" id="UP000320095">
    <property type="component" value="Unassembled WGS sequence"/>
</dbReference>
<reference evidence="4 5" key="1">
    <citation type="journal article" date="2019" name="Environ. Microbiol.">
        <title>Species interactions and distinct microbial communities in high Arctic permafrost affected cryosols are associated with the CH4 and CO2 gas fluxes.</title>
        <authorList>
            <person name="Altshuler I."/>
            <person name="Hamel J."/>
            <person name="Turney S."/>
            <person name="Magnuson E."/>
            <person name="Levesque R."/>
            <person name="Greer C."/>
            <person name="Whyte L.G."/>
        </authorList>
    </citation>
    <scope>NUCLEOTIDE SEQUENCE [LARGE SCALE GENOMIC DNA]</scope>
    <source>
        <strain evidence="4 5">S5.20</strain>
    </source>
</reference>
<sequence>MAGRPQNRADRLDQESIVAAASWIARIRGADALTMRTLTAELQVSVGACYNHVRNRDELLDLVADDVLRQAPSLRGDVEDPWVAITTHTIGIQELLDDYPGLDTVVMRRAPNSAVSKQVRSDLVRLLLAHGISSADAQHVLRSVTWLWLGARVSLGGRPQKPSDRKHFARAMDEMIASLRQSLTHDQGDLP</sequence>
<dbReference type="SUPFAM" id="SSF48498">
    <property type="entry name" value="Tetracyclin repressor-like, C-terminal domain"/>
    <property type="match status" value="1"/>
</dbReference>
<comment type="caution">
    <text evidence="4">The sequence shown here is derived from an EMBL/GenBank/DDBJ whole genome shotgun (WGS) entry which is preliminary data.</text>
</comment>
<dbReference type="SUPFAM" id="SSF46689">
    <property type="entry name" value="Homeodomain-like"/>
    <property type="match status" value="1"/>
</dbReference>
<name>A0A502EJ77_9MYCO</name>
<keyword evidence="5" id="KW-1185">Reference proteome</keyword>
<organism evidence="4 5">
    <name type="scientific">Mycolicibacterium hodleri</name>
    <dbReference type="NCBI Taxonomy" id="49897"/>
    <lineage>
        <taxon>Bacteria</taxon>
        <taxon>Bacillati</taxon>
        <taxon>Actinomycetota</taxon>
        <taxon>Actinomycetes</taxon>
        <taxon>Mycobacteriales</taxon>
        <taxon>Mycobacteriaceae</taxon>
        <taxon>Mycolicibacterium</taxon>
    </lineage>
</organism>
<dbReference type="GO" id="GO:0003677">
    <property type="term" value="F:DNA binding"/>
    <property type="evidence" value="ECO:0007669"/>
    <property type="project" value="UniProtKB-UniRule"/>
</dbReference>
<evidence type="ECO:0000256" key="1">
    <source>
        <dbReference type="ARBA" id="ARBA00023125"/>
    </source>
</evidence>
<evidence type="ECO:0000313" key="4">
    <source>
        <dbReference type="EMBL" id="TPG36546.1"/>
    </source>
</evidence>
<accession>A0A502EJ77</accession>
<dbReference type="InterPro" id="IPR001647">
    <property type="entry name" value="HTH_TetR"/>
</dbReference>
<proteinExistence type="predicted"/>
<gene>
    <name evidence="4" type="ORF">EAH80_00825</name>
</gene>
<dbReference type="AlphaFoldDB" id="A0A502EJ77"/>
<keyword evidence="1 2" id="KW-0238">DNA-binding</keyword>
<dbReference type="OrthoDB" id="4627290at2"/>
<evidence type="ECO:0000259" key="3">
    <source>
        <dbReference type="PROSITE" id="PS50977"/>
    </source>
</evidence>
<evidence type="ECO:0000256" key="2">
    <source>
        <dbReference type="PROSITE-ProRule" id="PRU00335"/>
    </source>
</evidence>
<dbReference type="PROSITE" id="PS50977">
    <property type="entry name" value="HTH_TETR_2"/>
    <property type="match status" value="1"/>
</dbReference>
<evidence type="ECO:0000313" key="5">
    <source>
        <dbReference type="Proteomes" id="UP000320095"/>
    </source>
</evidence>
<dbReference type="InterPro" id="IPR009057">
    <property type="entry name" value="Homeodomain-like_sf"/>
</dbReference>
<feature type="DNA-binding region" description="H-T-H motif" evidence="2">
    <location>
        <begin position="34"/>
        <end position="53"/>
    </location>
</feature>
<dbReference type="Gene3D" id="1.10.357.10">
    <property type="entry name" value="Tetracycline Repressor, domain 2"/>
    <property type="match status" value="1"/>
</dbReference>
<dbReference type="EMBL" id="RCZG01000001">
    <property type="protein sequence ID" value="TPG36546.1"/>
    <property type="molecule type" value="Genomic_DNA"/>
</dbReference>
<feature type="domain" description="HTH tetR-type" evidence="3">
    <location>
        <begin position="11"/>
        <end position="71"/>
    </location>
</feature>
<protein>
    <submittedName>
        <fullName evidence="4">TetR/AcrR family transcriptional regulator</fullName>
    </submittedName>
</protein>